<comment type="caution">
    <text evidence="4">The sequence shown here is derived from an EMBL/GenBank/DDBJ whole genome shotgun (WGS) entry which is preliminary data.</text>
</comment>
<accession>A0A161WCU7</accession>
<name>A0A161WCU7_9NOCA</name>
<dbReference type="Proteomes" id="UP000076512">
    <property type="component" value="Unassembled WGS sequence"/>
</dbReference>
<dbReference type="Pfam" id="PF00583">
    <property type="entry name" value="Acetyltransf_1"/>
    <property type="match status" value="1"/>
</dbReference>
<keyword evidence="1 4" id="KW-0808">Transferase</keyword>
<gene>
    <name evidence="4" type="ORF">AWN90_22325</name>
</gene>
<keyword evidence="2" id="KW-0012">Acyltransferase</keyword>
<dbReference type="PROSITE" id="PS51186">
    <property type="entry name" value="GNAT"/>
    <property type="match status" value="1"/>
</dbReference>
<dbReference type="OrthoDB" id="9789603at2"/>
<evidence type="ECO:0000256" key="2">
    <source>
        <dbReference type="ARBA" id="ARBA00023315"/>
    </source>
</evidence>
<evidence type="ECO:0000313" key="4">
    <source>
        <dbReference type="EMBL" id="KZM74779.1"/>
    </source>
</evidence>
<evidence type="ECO:0000259" key="3">
    <source>
        <dbReference type="PROSITE" id="PS51186"/>
    </source>
</evidence>
<proteinExistence type="predicted"/>
<dbReference type="EMBL" id="LWGR01000004">
    <property type="protein sequence ID" value="KZM74779.1"/>
    <property type="molecule type" value="Genomic_DNA"/>
</dbReference>
<dbReference type="InterPro" id="IPR016181">
    <property type="entry name" value="Acyl_CoA_acyltransferase"/>
</dbReference>
<dbReference type="InterPro" id="IPR000182">
    <property type="entry name" value="GNAT_dom"/>
</dbReference>
<sequence>MENLIIRAARRSDVAAVVSLMAQDAISDMALEVGPPLPAHYVTAFETIDADPGELLMVAELDGAIVGTFRMSFMPTLLWQGGQIAQIESVRVDADRRGHGIGAHMMRWAIEESRRRGCARVQLTTNKSRTDAHRFYERLGFKATHEGMKLALA</sequence>
<reference evidence="4 5" key="1">
    <citation type="submission" date="2016-04" db="EMBL/GenBank/DDBJ databases">
        <authorList>
            <person name="Evans L.H."/>
            <person name="Alamgir A."/>
            <person name="Owens N."/>
            <person name="Weber N.D."/>
            <person name="Virtaneva K."/>
            <person name="Barbian K."/>
            <person name="Babar A."/>
            <person name="Rosenke K."/>
        </authorList>
    </citation>
    <scope>NUCLEOTIDE SEQUENCE [LARGE SCALE GENOMIC DNA]</scope>
    <source>
        <strain evidence="4 5">IFM 0406</strain>
    </source>
</reference>
<dbReference type="SUPFAM" id="SSF55729">
    <property type="entry name" value="Acyl-CoA N-acyltransferases (Nat)"/>
    <property type="match status" value="1"/>
</dbReference>
<dbReference type="PANTHER" id="PTHR43877">
    <property type="entry name" value="AMINOALKYLPHOSPHONATE N-ACETYLTRANSFERASE-RELATED-RELATED"/>
    <property type="match status" value="1"/>
</dbReference>
<dbReference type="Gene3D" id="3.40.630.30">
    <property type="match status" value="1"/>
</dbReference>
<dbReference type="CDD" id="cd04301">
    <property type="entry name" value="NAT_SF"/>
    <property type="match status" value="1"/>
</dbReference>
<evidence type="ECO:0000256" key="1">
    <source>
        <dbReference type="ARBA" id="ARBA00022679"/>
    </source>
</evidence>
<dbReference type="InterPro" id="IPR050832">
    <property type="entry name" value="Bact_Acetyltransf"/>
</dbReference>
<dbReference type="GO" id="GO:0016747">
    <property type="term" value="F:acyltransferase activity, transferring groups other than amino-acyl groups"/>
    <property type="evidence" value="ECO:0007669"/>
    <property type="project" value="InterPro"/>
</dbReference>
<dbReference type="AlphaFoldDB" id="A0A161WCU7"/>
<keyword evidence="5" id="KW-1185">Reference proteome</keyword>
<dbReference type="RefSeq" id="WP_067586405.1">
    <property type="nucleotide sequence ID" value="NZ_JABMCZ010000005.1"/>
</dbReference>
<dbReference type="STRING" id="455432.AWN90_22325"/>
<feature type="domain" description="N-acetyltransferase" evidence="3">
    <location>
        <begin position="4"/>
        <end position="153"/>
    </location>
</feature>
<dbReference type="PANTHER" id="PTHR43877:SF2">
    <property type="entry name" value="AMINOALKYLPHOSPHONATE N-ACETYLTRANSFERASE-RELATED"/>
    <property type="match status" value="1"/>
</dbReference>
<organism evidence="4 5">
    <name type="scientific">Nocardia terpenica</name>
    <dbReference type="NCBI Taxonomy" id="455432"/>
    <lineage>
        <taxon>Bacteria</taxon>
        <taxon>Bacillati</taxon>
        <taxon>Actinomycetota</taxon>
        <taxon>Actinomycetes</taxon>
        <taxon>Mycobacteriales</taxon>
        <taxon>Nocardiaceae</taxon>
        <taxon>Nocardia</taxon>
    </lineage>
</organism>
<protein>
    <submittedName>
        <fullName evidence="4">GNAT family acetyltransferase</fullName>
    </submittedName>
</protein>
<evidence type="ECO:0000313" key="5">
    <source>
        <dbReference type="Proteomes" id="UP000076512"/>
    </source>
</evidence>